<feature type="domain" description="Protein FecR C-terminal" evidence="3">
    <location>
        <begin position="294"/>
        <end position="361"/>
    </location>
</feature>
<dbReference type="RefSeq" id="WP_215238026.1">
    <property type="nucleotide sequence ID" value="NZ_CAJRAF010000001.1"/>
</dbReference>
<evidence type="ECO:0000313" key="5">
    <source>
        <dbReference type="Proteomes" id="UP000680038"/>
    </source>
</evidence>
<sequence>MPDYRNYSPEELAADSSFRGWVLYNNPEDTLFWTEWLELNPDKTDLIVRTRKFLDSTLSYFEQITDEEVSSEIYRLSLTIGENEGKRPSRFWLFRPRWYSIAASILLALSVGWWFNRQSFNRKSTSTYKEILSKIQEPLQENINDTSLPKLVILEDGSSILLQPNSRITYPTRFAGSKREVFLSGEAFFEVAKKPDQPFFVYANTLATKVLGTSFKISAFDNETDVKVVVKTGKVSVFPLTHEALATQQSDNKLNGMVLTPNQQIVFAPKEQRLTRSLIADPAVLELPIQSQSFIFKASPISTVFATLEKSYGIQIIYDNETMNNCFLTATLSDEPLFEKIDLICKTIGAQYEQMDASIIITSKGCM</sequence>
<evidence type="ECO:0000259" key="2">
    <source>
        <dbReference type="Pfam" id="PF04773"/>
    </source>
</evidence>
<feature type="transmembrane region" description="Helical" evidence="1">
    <location>
        <begin position="96"/>
        <end position="115"/>
    </location>
</feature>
<organism evidence="4 5">
    <name type="scientific">Dyadobacter helix</name>
    <dbReference type="NCBI Taxonomy" id="2822344"/>
    <lineage>
        <taxon>Bacteria</taxon>
        <taxon>Pseudomonadati</taxon>
        <taxon>Bacteroidota</taxon>
        <taxon>Cytophagia</taxon>
        <taxon>Cytophagales</taxon>
        <taxon>Spirosomataceae</taxon>
        <taxon>Dyadobacter</taxon>
    </lineage>
</organism>
<keyword evidence="5" id="KW-1185">Reference proteome</keyword>
<dbReference type="Pfam" id="PF16344">
    <property type="entry name" value="FecR_C"/>
    <property type="match status" value="1"/>
</dbReference>
<feature type="domain" description="FecR protein" evidence="2">
    <location>
        <begin position="152"/>
        <end position="235"/>
    </location>
</feature>
<dbReference type="InterPro" id="IPR006860">
    <property type="entry name" value="FecR"/>
</dbReference>
<dbReference type="Proteomes" id="UP000680038">
    <property type="component" value="Unassembled WGS sequence"/>
</dbReference>
<evidence type="ECO:0000256" key="1">
    <source>
        <dbReference type="SAM" id="Phobius"/>
    </source>
</evidence>
<dbReference type="AlphaFoldDB" id="A0A916JA41"/>
<evidence type="ECO:0008006" key="6">
    <source>
        <dbReference type="Google" id="ProtNLM"/>
    </source>
</evidence>
<proteinExistence type="predicted"/>
<reference evidence="4" key="1">
    <citation type="submission" date="2021-04" db="EMBL/GenBank/DDBJ databases">
        <authorList>
            <person name="Rodrigo-Torres L."/>
            <person name="Arahal R. D."/>
            <person name="Lucena T."/>
        </authorList>
    </citation>
    <scope>NUCLEOTIDE SEQUENCE</scope>
    <source>
        <strain evidence="4">CECT 9275</strain>
    </source>
</reference>
<accession>A0A916JA41</accession>
<evidence type="ECO:0000313" key="4">
    <source>
        <dbReference type="EMBL" id="CAG4994340.1"/>
    </source>
</evidence>
<dbReference type="EMBL" id="CAJRAF010000001">
    <property type="protein sequence ID" value="CAG4994340.1"/>
    <property type="molecule type" value="Genomic_DNA"/>
</dbReference>
<evidence type="ECO:0000259" key="3">
    <source>
        <dbReference type="Pfam" id="PF16344"/>
    </source>
</evidence>
<dbReference type="Pfam" id="PF04773">
    <property type="entry name" value="FecR"/>
    <property type="match status" value="1"/>
</dbReference>
<protein>
    <recommendedName>
        <fullName evidence="6">FecR family protein</fullName>
    </recommendedName>
</protein>
<gene>
    <name evidence="4" type="ORF">DYBT9275_01371</name>
</gene>
<name>A0A916JA41_9BACT</name>
<comment type="caution">
    <text evidence="4">The sequence shown here is derived from an EMBL/GenBank/DDBJ whole genome shotgun (WGS) entry which is preliminary data.</text>
</comment>
<dbReference type="InterPro" id="IPR012373">
    <property type="entry name" value="Ferrdict_sens_TM"/>
</dbReference>
<dbReference type="Gene3D" id="3.55.50.30">
    <property type="match status" value="1"/>
</dbReference>
<keyword evidence="1" id="KW-1133">Transmembrane helix</keyword>
<dbReference type="GO" id="GO:0016989">
    <property type="term" value="F:sigma factor antagonist activity"/>
    <property type="evidence" value="ECO:0007669"/>
    <property type="project" value="TreeGrafter"/>
</dbReference>
<keyword evidence="1" id="KW-0472">Membrane</keyword>
<dbReference type="PIRSF" id="PIRSF018266">
    <property type="entry name" value="FecR"/>
    <property type="match status" value="1"/>
</dbReference>
<dbReference type="PANTHER" id="PTHR30273:SF2">
    <property type="entry name" value="PROTEIN FECR"/>
    <property type="match status" value="1"/>
</dbReference>
<dbReference type="PANTHER" id="PTHR30273">
    <property type="entry name" value="PERIPLASMIC SIGNAL SENSOR AND SIGMA FACTOR ACTIVATOR FECR-RELATED"/>
    <property type="match status" value="1"/>
</dbReference>
<dbReference type="InterPro" id="IPR032508">
    <property type="entry name" value="FecR_C"/>
</dbReference>
<keyword evidence="1" id="KW-0812">Transmembrane</keyword>
<dbReference type="Gene3D" id="2.60.120.1440">
    <property type="match status" value="1"/>
</dbReference>